<dbReference type="RefSeq" id="XP_005111756.3">
    <property type="nucleotide sequence ID" value="XM_005111699.3"/>
</dbReference>
<feature type="compositionally biased region" description="Basic residues" evidence="4">
    <location>
        <begin position="461"/>
        <end position="474"/>
    </location>
</feature>
<feature type="compositionally biased region" description="Polar residues" evidence="4">
    <location>
        <begin position="713"/>
        <end position="723"/>
    </location>
</feature>
<dbReference type="Proteomes" id="UP000694888">
    <property type="component" value="Unplaced"/>
</dbReference>
<feature type="compositionally biased region" description="Basic and acidic residues" evidence="4">
    <location>
        <begin position="634"/>
        <end position="643"/>
    </location>
</feature>
<dbReference type="GeneID" id="101859610"/>
<keyword evidence="2 3" id="KW-0175">Coiled coil</keyword>
<feature type="compositionally biased region" description="Polar residues" evidence="4">
    <location>
        <begin position="561"/>
        <end position="579"/>
    </location>
</feature>
<evidence type="ECO:0000313" key="5">
    <source>
        <dbReference type="Proteomes" id="UP000694888"/>
    </source>
</evidence>
<protein>
    <submittedName>
        <fullName evidence="6">Protein FAM161A</fullName>
    </submittedName>
</protein>
<evidence type="ECO:0000256" key="3">
    <source>
        <dbReference type="SAM" id="Coils"/>
    </source>
</evidence>
<dbReference type="Pfam" id="PF10595">
    <property type="entry name" value="FAM161A_B"/>
    <property type="match status" value="1"/>
</dbReference>
<feature type="region of interest" description="Disordered" evidence="4">
    <location>
        <begin position="561"/>
        <end position="643"/>
    </location>
</feature>
<name>A0ABM0K914_APLCA</name>
<keyword evidence="5" id="KW-1185">Reference proteome</keyword>
<evidence type="ECO:0000256" key="4">
    <source>
        <dbReference type="SAM" id="MobiDB-lite"/>
    </source>
</evidence>
<feature type="coiled-coil region" evidence="3">
    <location>
        <begin position="294"/>
        <end position="328"/>
    </location>
</feature>
<evidence type="ECO:0000256" key="2">
    <source>
        <dbReference type="ARBA" id="ARBA00023054"/>
    </source>
</evidence>
<feature type="compositionally biased region" description="Basic and acidic residues" evidence="4">
    <location>
        <begin position="521"/>
        <end position="537"/>
    </location>
</feature>
<dbReference type="InterPro" id="IPR051655">
    <property type="entry name" value="FAM161"/>
</dbReference>
<sequence length="734" mass="85365">MYMATMASTSHGLSVWANACVKNPINPKTGLSSTLPERSRISIRFDDALNEVERARLLNATVSGDGRDWARESLEGKDVNSRLQAATEQEFYEKLQQLKEENRKTIEAYDKLYKEKILLEGIQRGQTTTFQPDKSGVDREVENNVLGLDGSNARNSGPVTKKPPPGKPCISTSNAPIFSRTVTHRSDTAIKSEQPPLVRSRSLDEGDLKLDGLPVMGSKDSDDFLIQEGNMSEYEKALEKVDKLWEDFKISEYTQRRHSFSSNERKRDIEKKEKEWRHRITIPQPFSMSIREALKDKKKTKAQVDLEIRRLEKQRLEEEECAKKFKAQPVPSHVYLPLYEEIMEKNETRRKYAKEYCQDLLKSQVKPFNFEIREQEKKAQRVQSAPVKRPEKKVKTTFKAKPVPKNVFNTDVDEKLMEDEELRKIRVRMRAKELLRESSLPPNMAAREKLKEQQKKEEARKAKKNGMKKQRPRSAHVVPDYDLLYREFQKELARRKTMREGTVVEPFELETARIRQSSQEKIQHDIEEDERRLREGRWPFSGSRTTPRSSMKYLGALSTSLDSIPTSSTKAAQLRTTVVQKEKEKSKNRQKEEEESERRRKAREARLRRYLNEKTSSDEMPHPRESIATRLKRMKQDDRARQEAYQREIQEMRARVEQSPLLVEKFMAENAKKEAEKKFSTTVRQAGFSDAEFSSGQKSGSSSFRHEDEDQFGTGSADLTYTKGTDEDEYEEEQ</sequence>
<feature type="region of interest" description="Disordered" evidence="4">
    <location>
        <begin position="687"/>
        <end position="734"/>
    </location>
</feature>
<feature type="compositionally biased region" description="Low complexity" evidence="4">
    <location>
        <begin position="694"/>
        <end position="703"/>
    </location>
</feature>
<evidence type="ECO:0000313" key="6">
    <source>
        <dbReference type="RefSeq" id="XP_005111756.3"/>
    </source>
</evidence>
<reference evidence="6" key="1">
    <citation type="submission" date="2025-08" db="UniProtKB">
        <authorList>
            <consortium name="RefSeq"/>
        </authorList>
    </citation>
    <scope>IDENTIFICATION</scope>
</reference>
<evidence type="ECO:0000256" key="1">
    <source>
        <dbReference type="ARBA" id="ARBA00006663"/>
    </source>
</evidence>
<accession>A0ABM0K914</accession>
<proteinExistence type="inferred from homology"/>
<dbReference type="PANTHER" id="PTHR21501:SF1">
    <property type="entry name" value="PROTEIN FAM-161"/>
    <property type="match status" value="1"/>
</dbReference>
<dbReference type="PANTHER" id="PTHR21501">
    <property type="entry name" value="PROTEIN FAM-161"/>
    <property type="match status" value="1"/>
</dbReference>
<feature type="region of interest" description="Disordered" evidence="4">
    <location>
        <begin position="515"/>
        <end position="549"/>
    </location>
</feature>
<feature type="compositionally biased region" description="Basic and acidic residues" evidence="4">
    <location>
        <begin position="580"/>
        <end position="627"/>
    </location>
</feature>
<organism evidence="5 6">
    <name type="scientific">Aplysia californica</name>
    <name type="common">California sea hare</name>
    <dbReference type="NCBI Taxonomy" id="6500"/>
    <lineage>
        <taxon>Eukaryota</taxon>
        <taxon>Metazoa</taxon>
        <taxon>Spiralia</taxon>
        <taxon>Lophotrochozoa</taxon>
        <taxon>Mollusca</taxon>
        <taxon>Gastropoda</taxon>
        <taxon>Heterobranchia</taxon>
        <taxon>Euthyneura</taxon>
        <taxon>Tectipleura</taxon>
        <taxon>Aplysiida</taxon>
        <taxon>Aplysioidea</taxon>
        <taxon>Aplysiidae</taxon>
        <taxon>Aplysia</taxon>
    </lineage>
</organism>
<dbReference type="InterPro" id="IPR019579">
    <property type="entry name" value="FAM161A/B"/>
</dbReference>
<gene>
    <name evidence="6" type="primary">LOC101859610</name>
</gene>
<feature type="coiled-coil region" evidence="3">
    <location>
        <begin position="88"/>
        <end position="115"/>
    </location>
</feature>
<feature type="compositionally biased region" description="Basic and acidic residues" evidence="4">
    <location>
        <begin position="446"/>
        <end position="460"/>
    </location>
</feature>
<comment type="similarity">
    <text evidence="1">Belongs to the FAM161 family.</text>
</comment>
<feature type="region of interest" description="Disordered" evidence="4">
    <location>
        <begin position="147"/>
        <end position="174"/>
    </location>
</feature>
<feature type="region of interest" description="Disordered" evidence="4">
    <location>
        <begin position="438"/>
        <end position="475"/>
    </location>
</feature>